<dbReference type="SUPFAM" id="SSF116726">
    <property type="entry name" value="TrkA C-terminal domain-like"/>
    <property type="match status" value="1"/>
</dbReference>
<comment type="subcellular location">
    <subcellularLocation>
        <location evidence="1">Membrane</location>
        <topology evidence="1">Multi-pass membrane protein</topology>
    </subcellularLocation>
</comment>
<dbReference type="PANTHER" id="PTHR43562">
    <property type="entry name" value="NAPA-TYPE SODIUM/HYDROGEN ANTIPORTER"/>
    <property type="match status" value="1"/>
</dbReference>
<reference evidence="11 12" key="1">
    <citation type="submission" date="2016-10" db="EMBL/GenBank/DDBJ databases">
        <authorList>
            <person name="Varghese N."/>
            <person name="Submissions S."/>
        </authorList>
    </citation>
    <scope>NUCLEOTIDE SEQUENCE [LARGE SCALE GENOMIC DNA]</scope>
    <source>
        <strain evidence="11 12">WC1T17</strain>
    </source>
</reference>
<dbReference type="PROSITE" id="PS51202">
    <property type="entry name" value="RCK_C"/>
    <property type="match status" value="1"/>
</dbReference>
<dbReference type="Gene3D" id="3.30.70.1450">
    <property type="entry name" value="Regulator of K+ conductance, C-terminal domain"/>
    <property type="match status" value="1"/>
</dbReference>
<evidence type="ECO:0000256" key="3">
    <source>
        <dbReference type="ARBA" id="ARBA00022448"/>
    </source>
</evidence>
<dbReference type="InterPro" id="IPR038770">
    <property type="entry name" value="Na+/solute_symporter_sf"/>
</dbReference>
<feature type="transmembrane region" description="Helical" evidence="9">
    <location>
        <begin position="367"/>
        <end position="385"/>
    </location>
</feature>
<proteinExistence type="inferred from homology"/>
<evidence type="ECO:0000256" key="7">
    <source>
        <dbReference type="ARBA" id="ARBA00023065"/>
    </source>
</evidence>
<feature type="transmembrane region" description="Helical" evidence="9">
    <location>
        <begin position="230"/>
        <end position="263"/>
    </location>
</feature>
<evidence type="ECO:0000259" key="10">
    <source>
        <dbReference type="PROSITE" id="PS51202"/>
    </source>
</evidence>
<feature type="transmembrane region" description="Helical" evidence="9">
    <location>
        <begin position="99"/>
        <end position="121"/>
    </location>
</feature>
<dbReference type="Pfam" id="PF00999">
    <property type="entry name" value="Na_H_Exchanger"/>
    <property type="match status" value="1"/>
</dbReference>
<keyword evidence="6 9" id="KW-1133">Transmembrane helix</keyword>
<evidence type="ECO:0000313" key="11">
    <source>
        <dbReference type="EMBL" id="SEM81500.1"/>
    </source>
</evidence>
<evidence type="ECO:0000256" key="6">
    <source>
        <dbReference type="ARBA" id="ARBA00022989"/>
    </source>
</evidence>
<dbReference type="Proteomes" id="UP000182089">
    <property type="component" value="Unassembled WGS sequence"/>
</dbReference>
<evidence type="ECO:0000256" key="1">
    <source>
        <dbReference type="ARBA" id="ARBA00004141"/>
    </source>
</evidence>
<feature type="transmembrane region" description="Helical" evidence="9">
    <location>
        <begin position="190"/>
        <end position="209"/>
    </location>
</feature>
<dbReference type="Gene3D" id="1.20.1530.20">
    <property type="match status" value="1"/>
</dbReference>
<evidence type="ECO:0000313" key="12">
    <source>
        <dbReference type="Proteomes" id="UP000182089"/>
    </source>
</evidence>
<evidence type="ECO:0000256" key="9">
    <source>
        <dbReference type="SAM" id="Phobius"/>
    </source>
</evidence>
<feature type="transmembrane region" description="Helical" evidence="9">
    <location>
        <begin position="161"/>
        <end position="184"/>
    </location>
</feature>
<name>A0ABY1ACL5_9LACO</name>
<dbReference type="InterPro" id="IPR006037">
    <property type="entry name" value="RCK_C"/>
</dbReference>
<evidence type="ECO:0000256" key="2">
    <source>
        <dbReference type="ARBA" id="ARBA00005551"/>
    </source>
</evidence>
<evidence type="ECO:0000256" key="8">
    <source>
        <dbReference type="ARBA" id="ARBA00023136"/>
    </source>
</evidence>
<keyword evidence="8 9" id="KW-0472">Membrane</keyword>
<feature type="domain" description="RCK C-terminal" evidence="10">
    <location>
        <begin position="534"/>
        <end position="614"/>
    </location>
</feature>
<evidence type="ECO:0000256" key="4">
    <source>
        <dbReference type="ARBA" id="ARBA00022449"/>
    </source>
</evidence>
<feature type="transmembrane region" description="Helical" evidence="9">
    <location>
        <begin position="127"/>
        <end position="149"/>
    </location>
</feature>
<dbReference type="PANTHER" id="PTHR43562:SF1">
    <property type="entry name" value="NA(+)_H(+) ANTIPORTER YJBQ-RELATED"/>
    <property type="match status" value="1"/>
</dbReference>
<comment type="similarity">
    <text evidence="2">Belongs to the monovalent cation:proton antiporter 2 (CPA2) transporter (TC 2.A.37) family.</text>
</comment>
<comment type="caution">
    <text evidence="11">The sequence shown here is derived from an EMBL/GenBank/DDBJ whole genome shotgun (WGS) entry which is preliminary data.</text>
</comment>
<feature type="transmembrane region" description="Helical" evidence="9">
    <location>
        <begin position="305"/>
        <end position="324"/>
    </location>
</feature>
<protein>
    <submittedName>
        <fullName evidence="11">Transporter, CPA2 family</fullName>
    </submittedName>
</protein>
<feature type="transmembrane region" description="Helical" evidence="9">
    <location>
        <begin position="6"/>
        <end position="24"/>
    </location>
</feature>
<organism evidence="11 12">
    <name type="scientific">Ligilactobacillus ruminis</name>
    <dbReference type="NCBI Taxonomy" id="1623"/>
    <lineage>
        <taxon>Bacteria</taxon>
        <taxon>Bacillati</taxon>
        <taxon>Bacillota</taxon>
        <taxon>Bacilli</taxon>
        <taxon>Lactobacillales</taxon>
        <taxon>Lactobacillaceae</taxon>
        <taxon>Ligilactobacillus</taxon>
    </lineage>
</organism>
<feature type="transmembrane region" description="Helical" evidence="9">
    <location>
        <begin position="31"/>
        <end position="48"/>
    </location>
</feature>
<feature type="transmembrane region" description="Helical" evidence="9">
    <location>
        <begin position="275"/>
        <end position="293"/>
    </location>
</feature>
<evidence type="ECO:0000256" key="5">
    <source>
        <dbReference type="ARBA" id="ARBA00022692"/>
    </source>
</evidence>
<dbReference type="InterPro" id="IPR006153">
    <property type="entry name" value="Cation/H_exchanger_TM"/>
</dbReference>
<feature type="transmembrane region" description="Helical" evidence="9">
    <location>
        <begin position="336"/>
        <end position="355"/>
    </location>
</feature>
<keyword evidence="7" id="KW-0406">Ion transport</keyword>
<feature type="transmembrane region" description="Helical" evidence="9">
    <location>
        <begin position="60"/>
        <end position="78"/>
    </location>
</feature>
<accession>A0ABY1ACL5</accession>
<keyword evidence="4" id="KW-0050">Antiport</keyword>
<sequence length="617" mass="67424">MSISLMLVVICAFITPMILARFKLSLLPNSVAEILVGIIIGKSFLNLIQIDDILTEMSTFGVIILLFLSGMEIDFSLFQKNNGPKTPLEEKNADAKISPVKVALLAYGLSLLTALGLALLFKWTGLFTNVPLATILFATVALGVVISVLKENELLAKPLGQTLLLIAVLGEVVPLLALTIYSSLVSGRGGSIWLIGLLFIAGALMLRHFRWFFPALSKFNKATTQVDMRLAFAIIFSLVVLAEHVGAENILGAFVAGIVIKLLKPSHATEEKLDAIGYGFLIPFFFILTGAKLNIPSLLADRQTLILIPLFFAAYVIAKLPAFLGLKMRFNTRNAFAGTLLSSTTITLVLAVLTVAQDLKVITTQQASAFILAGILTCLAGPLAFNKLRILEADDFKKTIVHFLGTNIVTVNASKRLNTDLYDINFYTNLKENFNTYNYLQNVHFLPGLNVDKLIADKVFDADILVLGYANANQNVRLALAAKAYGIQRVICVLDNNDPKSMAHMEETLAQADIEVFNPFDTRVGMLSAVITTPSMLNVLTGNARIYEIVVKNAKFAGVPLSRLPFINDITVSRIYRNHKAISPHGATKIELGDHILFSCDKDILLKVNSILSKLNE</sequence>
<keyword evidence="3" id="KW-0813">Transport</keyword>
<gene>
    <name evidence="11" type="ORF">SAMN05216431_10974</name>
</gene>
<dbReference type="EMBL" id="FOCC01000009">
    <property type="protein sequence ID" value="SEM81500.1"/>
    <property type="molecule type" value="Genomic_DNA"/>
</dbReference>
<dbReference type="InterPro" id="IPR036721">
    <property type="entry name" value="RCK_C_sf"/>
</dbReference>
<dbReference type="Pfam" id="PF02080">
    <property type="entry name" value="TrkA_C"/>
    <property type="match status" value="1"/>
</dbReference>
<keyword evidence="5 9" id="KW-0812">Transmembrane</keyword>